<dbReference type="Proteomes" id="UP001201812">
    <property type="component" value="Unassembled WGS sequence"/>
</dbReference>
<proteinExistence type="predicted"/>
<accession>A0AAD4MP09</accession>
<protein>
    <submittedName>
        <fullName evidence="1">Uncharacterized protein</fullName>
    </submittedName>
</protein>
<dbReference type="AlphaFoldDB" id="A0AAD4MP09"/>
<organism evidence="1 2">
    <name type="scientific">Ditylenchus destructor</name>
    <dbReference type="NCBI Taxonomy" id="166010"/>
    <lineage>
        <taxon>Eukaryota</taxon>
        <taxon>Metazoa</taxon>
        <taxon>Ecdysozoa</taxon>
        <taxon>Nematoda</taxon>
        <taxon>Chromadorea</taxon>
        <taxon>Rhabditida</taxon>
        <taxon>Tylenchina</taxon>
        <taxon>Tylenchomorpha</taxon>
        <taxon>Sphaerularioidea</taxon>
        <taxon>Anguinidae</taxon>
        <taxon>Anguininae</taxon>
        <taxon>Ditylenchus</taxon>
    </lineage>
</organism>
<gene>
    <name evidence="1" type="ORF">DdX_18715</name>
</gene>
<dbReference type="EMBL" id="JAKKPZ010000289">
    <property type="protein sequence ID" value="KAI1697077.1"/>
    <property type="molecule type" value="Genomic_DNA"/>
</dbReference>
<keyword evidence="2" id="KW-1185">Reference proteome</keyword>
<reference evidence="1" key="1">
    <citation type="submission" date="2022-01" db="EMBL/GenBank/DDBJ databases">
        <title>Genome Sequence Resource for Two Populations of Ditylenchus destructor, the Migratory Endoparasitic Phytonematode.</title>
        <authorList>
            <person name="Zhang H."/>
            <person name="Lin R."/>
            <person name="Xie B."/>
        </authorList>
    </citation>
    <scope>NUCLEOTIDE SEQUENCE</scope>
    <source>
        <strain evidence="1">BazhouSP</strain>
    </source>
</reference>
<comment type="caution">
    <text evidence="1">The sequence shown here is derived from an EMBL/GenBank/DDBJ whole genome shotgun (WGS) entry which is preliminary data.</text>
</comment>
<evidence type="ECO:0000313" key="1">
    <source>
        <dbReference type="EMBL" id="KAI1697077.1"/>
    </source>
</evidence>
<name>A0AAD4MP09_9BILA</name>
<evidence type="ECO:0000313" key="2">
    <source>
        <dbReference type="Proteomes" id="UP001201812"/>
    </source>
</evidence>
<sequence>MDDMDYHNGIHSGNFRSVKDANHRATSKSYASLPFQRSFYAALQDQIIIGEEGVNGAFNLAGYWPEEVKGEVKGQPFVKITHYCPFGKAAIPLSEPRVFEADIHTDYIVVGKAPPLDPYYPFDIGMINLRAKFHGE</sequence>